<dbReference type="SFLD" id="SFLDS00003">
    <property type="entry name" value="Haloacid_Dehalogenase"/>
    <property type="match status" value="1"/>
</dbReference>
<name>A0A410FT65_BIPS1</name>
<accession>A0A410FT65</accession>
<dbReference type="GO" id="GO:0006281">
    <property type="term" value="P:DNA repair"/>
    <property type="evidence" value="ECO:0007669"/>
    <property type="project" value="TreeGrafter"/>
</dbReference>
<dbReference type="InterPro" id="IPR023214">
    <property type="entry name" value="HAD_sf"/>
</dbReference>
<dbReference type="InterPro" id="IPR050155">
    <property type="entry name" value="HAD-like_hydrolase_sf"/>
</dbReference>
<reference evidence="2" key="1">
    <citation type="submission" date="2018-12" db="EMBL/GenBank/DDBJ databases">
        <title>Complete genome sequence of an uncultured bacterium of the candidate phylum Bipolaricaulota.</title>
        <authorList>
            <person name="Kadnikov V.V."/>
            <person name="Mardanov A.V."/>
            <person name="Beletsky A.V."/>
            <person name="Frank Y.A."/>
            <person name="Karnachuk O.V."/>
            <person name="Ravin N.V."/>
        </authorList>
    </citation>
    <scope>NUCLEOTIDE SEQUENCE [LARGE SCALE GENOMIC DNA]</scope>
</reference>
<dbReference type="SFLD" id="SFLDG01129">
    <property type="entry name" value="C1.5:_HAD__Beta-PGM__Phosphata"/>
    <property type="match status" value="1"/>
</dbReference>
<dbReference type="Gene3D" id="1.10.260.80">
    <property type="match status" value="1"/>
</dbReference>
<gene>
    <name evidence="1" type="ORF">BIP78_0416</name>
</gene>
<protein>
    <recommendedName>
        <fullName evidence="3">HAD family hydrolase</fullName>
    </recommendedName>
</protein>
<dbReference type="InterPro" id="IPR036412">
    <property type="entry name" value="HAD-like_sf"/>
</dbReference>
<proteinExistence type="predicted"/>
<dbReference type="KEGG" id="bih:BIP78_0416"/>
<evidence type="ECO:0008006" key="3">
    <source>
        <dbReference type="Google" id="ProtNLM"/>
    </source>
</evidence>
<dbReference type="SUPFAM" id="SSF56784">
    <property type="entry name" value="HAD-like"/>
    <property type="match status" value="1"/>
</dbReference>
<dbReference type="PANTHER" id="PTHR43434:SF1">
    <property type="entry name" value="PHOSPHOGLYCOLATE PHOSPHATASE"/>
    <property type="match status" value="1"/>
</dbReference>
<dbReference type="NCBIfam" id="TIGR01509">
    <property type="entry name" value="HAD-SF-IA-v3"/>
    <property type="match status" value="1"/>
</dbReference>
<dbReference type="EMBL" id="CP034928">
    <property type="protein sequence ID" value="QAA76182.1"/>
    <property type="molecule type" value="Genomic_DNA"/>
</dbReference>
<dbReference type="NCBIfam" id="TIGR01549">
    <property type="entry name" value="HAD-SF-IA-v1"/>
    <property type="match status" value="1"/>
</dbReference>
<dbReference type="PANTHER" id="PTHR43434">
    <property type="entry name" value="PHOSPHOGLYCOLATE PHOSPHATASE"/>
    <property type="match status" value="1"/>
</dbReference>
<dbReference type="Proteomes" id="UP000287233">
    <property type="component" value="Chromosome"/>
</dbReference>
<dbReference type="Gene3D" id="3.40.50.1000">
    <property type="entry name" value="HAD superfamily/HAD-like"/>
    <property type="match status" value="1"/>
</dbReference>
<sequence>MRLRAALIDLDGTIWDNPVQIAAVRAELGLAQDGRPILHAIAELPRSQRAQAIAILESHERAGVEQGTLRPGTHELLGFLRERNVKSVLVTNNSRASTDAVLFRHGLRFDLVRTRDEGPLKPDPAAFLGPLGQLGVHPEEALVLGDSHFDLQAAVGAGIREVILVHPAEWMRGFFPPGARPREVPTLGEAQALIASLVDGR</sequence>
<organism evidence="1 2">
    <name type="scientific">Bipolaricaulis sibiricus</name>
    <dbReference type="NCBI Taxonomy" id="2501609"/>
    <lineage>
        <taxon>Bacteria</taxon>
        <taxon>Candidatus Bipolaricaulota</taxon>
        <taxon>Candidatus Bipolaricaulia</taxon>
        <taxon>Candidatus Bipolaricaulales</taxon>
        <taxon>Candidatus Bipolaricaulaceae</taxon>
        <taxon>Candidatus Bipolaricaulis</taxon>
    </lineage>
</organism>
<dbReference type="Pfam" id="PF00702">
    <property type="entry name" value="Hydrolase"/>
    <property type="match status" value="1"/>
</dbReference>
<evidence type="ECO:0000313" key="1">
    <source>
        <dbReference type="EMBL" id="QAA76182.1"/>
    </source>
</evidence>
<dbReference type="GO" id="GO:0008967">
    <property type="term" value="F:phosphoglycolate phosphatase activity"/>
    <property type="evidence" value="ECO:0007669"/>
    <property type="project" value="TreeGrafter"/>
</dbReference>
<dbReference type="InterPro" id="IPR006439">
    <property type="entry name" value="HAD-SF_hydro_IA"/>
</dbReference>
<dbReference type="AlphaFoldDB" id="A0A410FT65"/>
<evidence type="ECO:0000313" key="2">
    <source>
        <dbReference type="Proteomes" id="UP000287233"/>
    </source>
</evidence>